<evidence type="ECO:0000259" key="3">
    <source>
        <dbReference type="PROSITE" id="PS50290"/>
    </source>
</evidence>
<dbReference type="Gene3D" id="1.25.10.10">
    <property type="entry name" value="Leucine-rich Repeat Variant"/>
    <property type="match status" value="1"/>
</dbReference>
<dbReference type="PROSITE" id="PS51190">
    <property type="entry name" value="FATC"/>
    <property type="match status" value="1"/>
</dbReference>
<feature type="domain" description="FATC" evidence="5">
    <location>
        <begin position="3983"/>
        <end position="4015"/>
    </location>
</feature>
<dbReference type="InterPro" id="IPR003152">
    <property type="entry name" value="FATC_dom"/>
</dbReference>
<dbReference type="InterPro" id="IPR003151">
    <property type="entry name" value="PIK-rel_kinase_FAT"/>
</dbReference>
<protein>
    <submittedName>
        <fullName evidence="6">Transformation/transcription domain-associated protein</fullName>
    </submittedName>
</protein>
<dbReference type="InterPro" id="IPR014009">
    <property type="entry name" value="PIK_FAT"/>
</dbReference>
<feature type="region of interest" description="Disordered" evidence="2">
    <location>
        <begin position="2053"/>
        <end position="2092"/>
    </location>
</feature>
<feature type="region of interest" description="Disordered" evidence="2">
    <location>
        <begin position="3388"/>
        <end position="3443"/>
    </location>
</feature>
<dbReference type="EMBL" id="JAIZAY010000018">
    <property type="protein sequence ID" value="KAJ8024576.1"/>
    <property type="molecule type" value="Genomic_DNA"/>
</dbReference>
<dbReference type="InterPro" id="IPR036940">
    <property type="entry name" value="PI3/4_kinase_cat_sf"/>
</dbReference>
<dbReference type="Gene3D" id="1.10.1070.11">
    <property type="entry name" value="Phosphatidylinositol 3-/4-kinase, catalytic domain"/>
    <property type="match status" value="1"/>
</dbReference>
<evidence type="ECO:0000259" key="4">
    <source>
        <dbReference type="PROSITE" id="PS51189"/>
    </source>
</evidence>
<feature type="compositionally biased region" description="Low complexity" evidence="2">
    <location>
        <begin position="3338"/>
        <end position="3350"/>
    </location>
</feature>
<accession>A0A9Q1BE93</accession>
<dbReference type="SMART" id="SM01343">
    <property type="entry name" value="FATC"/>
    <property type="match status" value="1"/>
</dbReference>
<dbReference type="PROSITE" id="PS51189">
    <property type="entry name" value="FAT"/>
    <property type="match status" value="1"/>
</dbReference>
<dbReference type="GO" id="GO:0000124">
    <property type="term" value="C:SAGA complex"/>
    <property type="evidence" value="ECO:0007669"/>
    <property type="project" value="TreeGrafter"/>
</dbReference>
<feature type="compositionally biased region" description="Pro residues" evidence="2">
    <location>
        <begin position="489"/>
        <end position="504"/>
    </location>
</feature>
<dbReference type="SMART" id="SM00146">
    <property type="entry name" value="PI3Kc"/>
    <property type="match status" value="1"/>
</dbReference>
<sequence>MPVPSYTPSSPADAASALAKYRSNANILADPRNADEARLKAAQDISENFEVINSNHSETFVTHAVPLFLKVLSDEKPQFIAESHLQLLRKLILELLHRMPNNEVLGTFVQPILELMFHLIETENEENVLVCLRVIIELHKQYRPVMLPEIQKFLQFVKQAYKDIPHNVRSFLPEVLGGISTPDPLNIQLFVDRTGFASQTIITIQQPDGTKIQQTILPKGTNSLKVLAEYPIMVVLMYQLYKQHVHGIIAEFIPLIMSTIVLQINQPARPSPNFKEMYVDFVTAQIKTLSFLAYIIKIYQEMVSSYATQMVKGILGLFQNCPSEVTLLRKDLLIATRHILATDLRTKFVPNIDKFFDENVLVGKGWTSKESLRPIAYSTLADLVHHVRQHLPLQHLSMAVQLFSKNVHDESLPCNIQTMSCKLLLNLVECIMQKSDQDASNVNNVINAREILMRMLEVFVLKFQTIADNMLPTLFAKCRQPETQEKTSMPPPPTPSHGQRPPPINLQATQTATSGTSGPPTPGTPTRTSGVPTSIPGTPTTTTPSSSETPQTPTRTTAPPTTPGVSSTHPLLVAKLKSDQPAEEKPKMYVPSGSGHYGTCSVTDCRSLVKTVVCGVKTITWGISSCKGNGVTQQPVKQLQPRETMVFIKLVKHTLRALDIYQIQVAANGQMSIRPPNMQSVRLKEEKEVLEHFASLFTKMHALTFREIFQTTIDHMVESIYRNYALQIIANSFLANVATSATFATILVEYLLERMEEMGTNQERSNLYLKLFKLVFGSVSLFAAENEQMLKPHLHKIVNRSMELATTAKEPYNYFLLLRALFRSIGGGSHDLLYQEFLPLLPNLLQGLNQLQSGLHKQHMKDLFVELCLTVPVRLSSLLPYLPMLMDPLVSALNGSQILISQGLRTLELCVDNLQPDFLYEHIQPVRADLMQALWRTLRDRNDQIAHVAFRVLGKLGGGNRKMLKEPQRLTYKGEDNQGPCIPIYFAEKGPIHLPVAKVIETALNKLKSPTTEGFYRRQAWEVVRHFIIGMIDLSDDRKAVQQLFQHLGFKNGDIMRNISLSYKCQDSLSRTCAQQALTAMIVAATIKDLRNHSLPFMLNIVRHFTLVTVAQQAGPLPMCHKSKHHNGLDPHVLIDAIATCMAHEEKELCKPGQVALNVILDTAAAILGSKYRVACQLPIFEYVSERMCSCCYERAWYAKLGGCCAIKIMMERLDRCWVLSHLYQFLKALLFVMLDLTGEVSSGALDMAKTNLANLLKICAKTIEGKDAENKRLVAAQQRAFYEVTRELVKEVTSPNQTVREQAMHSLQSLATLTGKTVTDIMLPHKEVLADMIPPKKHLLRHQPASAQRGLMDSNTFCTTLEPRLFKMNLQIAEHKVFFMELMNLCELEDSMLVKLPCYKSVPSLVPLRVSALKALAACHYIPEARERIFKVLYSALNSTQSELQEAGAEAMKKFIAGHPVEMELVHSNVRPLLLMLGDHRSLNLNMIQRLHSLTELFPDAFSEKLCEQMLTHLRKWLEATILAQKTGQTQKAMEHIKICTAILNIFHAVPAASAKQLETMLLLAGQAEMALFMEAGSPFREPILKFLLRYPKQSIDHFLVENTLKKQQRSRMLIYFLKQKEAEPLRKVLEANTPRIINLAFAKPQPPARPVNIAEKTLLELQYQSIYICRILVKYNPDWLPKQPQLCNHLRRIWISDSFQERHINDNVSISHWNEPKLLAKCLINYAEQHPDNVELVFQLLRVFIKRYMPNFQFVREFIEEKIAKGYVVEQKRKVFFTFVALYMDKSSPQELIAAALQYVIIPMFAASFDKGEGDELIGGPPNPSQNSPDNLVSVFISKVIDPDNPHGTSDALRILLLQFGALLVEKAAPHIHDTADKRQGSKLRRLMTFAWPCLIQKNCVDPTTKYYGHLLLSHTIAKFAIHKKIVLKVFHSLLKAHALEAKGVVRQALDILTPVLPQRMEDGNTMLMHWTKKIIVEEGYTTAQLVHMLQLINRHYKVYYPVRHHLIQTIVYSIQRLGYTQNSTLEHRKLVVDLVEVIIKWELQRIKDEEQASAEQSGQGEQESKRPRHGSSSSSSATPKSANDPNRQVDKVHSDSVVNFLIRLACQVNESGASVGSPGEQLSRRCMGLLKMALRPEVWPLSDLRLSFLDKIFSAIDQPTQINFGNICAGLDVLNFLLTIMDKQAILSSLKPLQRGIVKCMTCDNTKVIRSVHSLLVRLMGIFPTESSTSSIASKFEELETLYAGVGKIIYEGLTAYEKAANGTPTPRLFGTLMILKAACTNNISYIDRLISVFMRALQKMAREHLSPSTTEPNSFASELLVISLDLVKNRVCVMSTEMRRNFVHSVLASLIEKSADAKVLKTIVRMVEEWVKAKTPAMINQSFSPKEKTVLLVKLMQYVEKRFPDEADLNAQFLELVNWVYRDEALAGSELTSKLEPAFLAGLRCPQPLIRAKFFDVFNNSIRRRLFDRLLYIIDSQNWEAMGTHYWLKQCMELVLVVSLNGPNITTINSSQLPAISNVINLADSQEKTAFQLSTHVKEEPMETDSDSQKEEDVEIDIEITQPETPTTTTTTTTPSTVAADTANKQPSDPKVVLQQFLFRSRKFIENLREVKTINFLAAFSQLCHSDTELTNHLWIHLFPQIWKILSEKEQATLSQEMGPFLCSGSHHYQKEAPHSVIKTMMEAISKCVPAITIRPCVTKYLGKSHNLWHRSILMLEQSAIESGFSSHHRPKNVNVSVYDFYEPDNAATTQKETLDSLAELYERLEEEDMWAGLWQKRCKFPETATAISFEQQGFFEQAQGCYEQAMTKARAEHNNGPANPAVFPEYQLWENHWIRCSKELSQWDLMMEYGNTKGNSNPHLVLESAWRVPNWNAMKEALAQVELSCPREMNWKVNMYRGFIAICHPEEKNLTLIDRLVEMSSNQAVKEWRRLPTYITQAHMPLLQAAQRIMELQEAAQVHHGLQPTNVGRTQSLHDMKAIVKTWRNRLPMISDDLSHWSDIFMWRQHHYQAIVSAYENQASQDSTHANHAMLGVHASAQSIINYGKMARKHNLIGSALDSLSRIHTIPSVPIVDCFQKIRQQVKCYLQMAGTMGKQELQEGLEVIESTNLKYFGREMKAEFYALKGMFLAQVGRSDEANKAFSAAVQMHDILVKAWALWGNYLEQIFCKERSSKVGESAIVCFLHACRHQNTGKSRKYLAKVLWLLSYEDDKTGYTLAKAVETYTVGVPPSQWLPWIPQLLTCLKSKIGERIMNILLQIGKVYPQALYFPIRTLYLTLKIEHREKWKSSEPPNSQQRVSSTLLKVSQKLAVVAANNEPPAAAQNTNDAEKTAGSTTEPTSTSQTVTTAVASNTVTATTATSAVVTDTTTATTGVVAAGTPAVSTAATTTDAASKATVTSSSAATDKNTTATTTSASKTAATTATTSTASGLGASSASTTGPIKASVQMVRCSKIMQVQRDLHPILLYSLEGIVDQMVWFRERWDEEVLRQLKLALTKCQAVAFENRGAVIDAKVTPHTHSFVKKLVKTFGVGFENVNSVATTFSTAASELWSRRVQATAQDPVFQKLKTQFTTDFNFDIPGAMKLHNLIGMLKKWVKVMEARSKLGPKSFLIEDKCRFLSNFSSATADVELPGEFLTPKHSHYNIRIARFMPRAEIVHKHNTAARRLYIRGSNGKIYPYLVVNDASMGESRREERVLQLLRMLNQFLAKRKETAKRQLQFTVPKVVAVSPQMRLVEDSPSSISLLDIYKEWSLKHKVEFDAPISRYYDRLAVVQSRGSQVSHQVLRDILKDVQSNMVPRSMLKEWAMRTFPTATDYFAFRKMFTGQLALLGLAEFILHLTRLNPEILQVERNSGLLSVFYFKFDIDDGSGELDANRPVPFRLTPNVAEFLTTVGVNGVLTASMVATARCLVQPSFQLSALLKAILRDEIIAWDKKKREDSSTATDARQIKPEDIDCDLLITTVSKAVNAIMTRLQNLAQFEGGESKVSTLVAAANSPDNLCRMDPAWHPWL</sequence>
<feature type="region of interest" description="Disordered" evidence="2">
    <location>
        <begin position="3320"/>
        <end position="3350"/>
    </location>
</feature>
<dbReference type="InterPro" id="IPR046805">
    <property type="entry name" value="Tra1_ring"/>
</dbReference>
<dbReference type="OrthoDB" id="5570127at2759"/>
<reference evidence="6" key="1">
    <citation type="submission" date="2021-10" db="EMBL/GenBank/DDBJ databases">
        <title>Tropical sea cucumber genome reveals ecological adaptation and Cuvierian tubules defense mechanism.</title>
        <authorList>
            <person name="Chen T."/>
        </authorList>
    </citation>
    <scope>NUCLEOTIDE SEQUENCE</scope>
    <source>
        <strain evidence="6">Nanhai2018</strain>
        <tissue evidence="6">Muscle</tissue>
    </source>
</reference>
<dbReference type="GO" id="GO:0006281">
    <property type="term" value="P:DNA repair"/>
    <property type="evidence" value="ECO:0007669"/>
    <property type="project" value="TreeGrafter"/>
</dbReference>
<evidence type="ECO:0000259" key="5">
    <source>
        <dbReference type="PROSITE" id="PS51190"/>
    </source>
</evidence>
<feature type="region of interest" description="Disordered" evidence="2">
    <location>
        <begin position="2568"/>
        <end position="2589"/>
    </location>
</feature>
<evidence type="ECO:0000313" key="7">
    <source>
        <dbReference type="Proteomes" id="UP001152320"/>
    </source>
</evidence>
<dbReference type="PROSITE" id="PS50290">
    <property type="entry name" value="PI3_4_KINASE_3"/>
    <property type="match status" value="1"/>
</dbReference>
<gene>
    <name evidence="6" type="ORF">HOLleu_34520</name>
</gene>
<dbReference type="Proteomes" id="UP001152320">
    <property type="component" value="Chromosome 18"/>
</dbReference>
<dbReference type="GO" id="GO:0005634">
    <property type="term" value="C:nucleus"/>
    <property type="evidence" value="ECO:0007669"/>
    <property type="project" value="TreeGrafter"/>
</dbReference>
<feature type="domain" description="PI3K/PI4K catalytic" evidence="3">
    <location>
        <begin position="3655"/>
        <end position="3979"/>
    </location>
</feature>
<dbReference type="PANTHER" id="PTHR11139:SF1">
    <property type="entry name" value="TRANSFORMATION_TRANSCRIPTION DOMAIN-ASSOCIATED PROTEIN"/>
    <property type="match status" value="1"/>
</dbReference>
<dbReference type="GO" id="GO:0006355">
    <property type="term" value="P:regulation of DNA-templated transcription"/>
    <property type="evidence" value="ECO:0007669"/>
    <property type="project" value="TreeGrafter"/>
</dbReference>
<proteinExistence type="inferred from homology"/>
<dbReference type="Pfam" id="PF20175">
    <property type="entry name" value="Tra1_central"/>
    <property type="match status" value="1"/>
</dbReference>
<dbReference type="InterPro" id="IPR016024">
    <property type="entry name" value="ARM-type_fold"/>
</dbReference>
<comment type="similarity">
    <text evidence="1">Belongs to the PI3/PI4-kinase family. TRA1 subfamily.</text>
</comment>
<feature type="compositionally biased region" description="Polar residues" evidence="2">
    <location>
        <begin position="2080"/>
        <end position="2089"/>
    </location>
</feature>
<evidence type="ECO:0000256" key="2">
    <source>
        <dbReference type="SAM" id="MobiDB-lite"/>
    </source>
</evidence>
<dbReference type="SUPFAM" id="SSF48371">
    <property type="entry name" value="ARM repeat"/>
    <property type="match status" value="3"/>
</dbReference>
<name>A0A9Q1BE93_HOLLE</name>
<dbReference type="CDD" id="cd05163">
    <property type="entry name" value="PIKK_TRRAP"/>
    <property type="match status" value="1"/>
</dbReference>
<feature type="region of interest" description="Disordered" evidence="2">
    <location>
        <begin position="481"/>
        <end position="568"/>
    </location>
</feature>
<dbReference type="Pfam" id="PF20206">
    <property type="entry name" value="Tra1_ring"/>
    <property type="match status" value="1"/>
</dbReference>
<dbReference type="FunFam" id="1.25.10.10:FF:001267">
    <property type="entry name" value="Putative transformation/transcription domain-associated protein"/>
    <property type="match status" value="1"/>
</dbReference>
<feature type="compositionally biased region" description="Low complexity" evidence="2">
    <location>
        <begin position="509"/>
        <end position="559"/>
    </location>
</feature>
<dbReference type="InterPro" id="IPR000403">
    <property type="entry name" value="PI3/4_kinase_cat_dom"/>
</dbReference>
<feature type="compositionally biased region" description="Low complexity" evidence="2">
    <location>
        <begin position="2568"/>
        <end position="2581"/>
    </location>
</feature>
<dbReference type="InterPro" id="IPR011989">
    <property type="entry name" value="ARM-like"/>
</dbReference>
<organism evidence="6 7">
    <name type="scientific">Holothuria leucospilota</name>
    <name type="common">Black long sea cucumber</name>
    <name type="synonym">Mertensiothuria leucospilota</name>
    <dbReference type="NCBI Taxonomy" id="206669"/>
    <lineage>
        <taxon>Eukaryota</taxon>
        <taxon>Metazoa</taxon>
        <taxon>Echinodermata</taxon>
        <taxon>Eleutherozoa</taxon>
        <taxon>Echinozoa</taxon>
        <taxon>Holothuroidea</taxon>
        <taxon>Aspidochirotacea</taxon>
        <taxon>Aspidochirotida</taxon>
        <taxon>Holothuriidae</taxon>
        <taxon>Holothuria</taxon>
    </lineage>
</organism>
<comment type="caution">
    <text evidence="6">The sequence shown here is derived from an EMBL/GenBank/DDBJ whole genome shotgun (WGS) entry which is preliminary data.</text>
</comment>
<keyword evidence="7" id="KW-1185">Reference proteome</keyword>
<dbReference type="PANTHER" id="PTHR11139">
    <property type="entry name" value="ATAXIA TELANGIECTASIA MUTATED ATM -RELATED"/>
    <property type="match status" value="1"/>
</dbReference>
<evidence type="ECO:0000256" key="1">
    <source>
        <dbReference type="ARBA" id="ARBA00007234"/>
    </source>
</evidence>
<dbReference type="InterPro" id="IPR050517">
    <property type="entry name" value="DDR_Repair_Kinase"/>
</dbReference>
<dbReference type="Pfam" id="PF00454">
    <property type="entry name" value="PI3_PI4_kinase"/>
    <property type="match status" value="1"/>
</dbReference>
<feature type="domain" description="FAT" evidence="4">
    <location>
        <begin position="2702"/>
        <end position="3281"/>
    </location>
</feature>
<dbReference type="Pfam" id="PF02259">
    <property type="entry name" value="FAT"/>
    <property type="match status" value="1"/>
</dbReference>
<dbReference type="InterPro" id="IPR011009">
    <property type="entry name" value="Kinase-like_dom_sf"/>
</dbReference>
<dbReference type="SUPFAM" id="SSF56112">
    <property type="entry name" value="Protein kinase-like (PK-like)"/>
    <property type="match status" value="1"/>
</dbReference>
<evidence type="ECO:0000313" key="6">
    <source>
        <dbReference type="EMBL" id="KAJ8024576.1"/>
    </source>
</evidence>
<dbReference type="GO" id="GO:0035267">
    <property type="term" value="C:NuA4 histone acetyltransferase complex"/>
    <property type="evidence" value="ECO:0007669"/>
    <property type="project" value="TreeGrafter"/>
</dbReference>
<dbReference type="InterPro" id="IPR046807">
    <property type="entry name" value="Tra1_central"/>
</dbReference>